<name>A0A918L116_9ACTN</name>
<proteinExistence type="predicted"/>
<feature type="transmembrane region" description="Helical" evidence="1">
    <location>
        <begin position="152"/>
        <end position="176"/>
    </location>
</feature>
<keyword evidence="1" id="KW-1133">Transmembrane helix</keyword>
<keyword evidence="1" id="KW-0472">Membrane</keyword>
<gene>
    <name evidence="2" type="ORF">GCM10010269_03610</name>
</gene>
<feature type="transmembrane region" description="Helical" evidence="1">
    <location>
        <begin position="40"/>
        <end position="58"/>
    </location>
</feature>
<feature type="transmembrane region" description="Helical" evidence="1">
    <location>
        <begin position="188"/>
        <end position="209"/>
    </location>
</feature>
<feature type="transmembrane region" description="Helical" evidence="1">
    <location>
        <begin position="98"/>
        <end position="118"/>
    </location>
</feature>
<evidence type="ECO:0000313" key="3">
    <source>
        <dbReference type="Proteomes" id="UP000606194"/>
    </source>
</evidence>
<evidence type="ECO:0000256" key="1">
    <source>
        <dbReference type="SAM" id="Phobius"/>
    </source>
</evidence>
<feature type="transmembrane region" description="Helical" evidence="1">
    <location>
        <begin position="70"/>
        <end position="91"/>
    </location>
</feature>
<protein>
    <submittedName>
        <fullName evidence="2">Uncharacterized protein</fullName>
    </submittedName>
</protein>
<keyword evidence="3" id="KW-1185">Reference proteome</keyword>
<dbReference type="RefSeq" id="WP_190147389.1">
    <property type="nucleotide sequence ID" value="NZ_BMTL01000001.1"/>
</dbReference>
<feature type="transmembrane region" description="Helical" evidence="1">
    <location>
        <begin position="229"/>
        <end position="246"/>
    </location>
</feature>
<dbReference type="EMBL" id="BMTL01000001">
    <property type="protein sequence ID" value="GGR68059.1"/>
    <property type="molecule type" value="Genomic_DNA"/>
</dbReference>
<evidence type="ECO:0000313" key="2">
    <source>
        <dbReference type="EMBL" id="GGR68059.1"/>
    </source>
</evidence>
<sequence>MRPTGPTVRFLGHPTSYRLLVALLWLAMSLAYWREPPSRGAVAGPVGLLVLLTGTGRFTRMLTDRPWAPALGLLAVAWLWGGHLAGTWAAGPAGGGPAGGGLAPPSAIAVGLAFWAWAATGSRAGAVRCRVRYVGPGGLRSPWGYAWLGAPYALIALVDPVTFAVAAVGAVALVAGWEREGRAVAGRWALAAVAPATVLCLRRSAGVLAPAGEPGTDLLREPLRQGASGPVWLVLIGLPALLLAAWRSKRTLGQR</sequence>
<organism evidence="2 3">
    <name type="scientific">Streptomyces humidus</name>
    <dbReference type="NCBI Taxonomy" id="52259"/>
    <lineage>
        <taxon>Bacteria</taxon>
        <taxon>Bacillati</taxon>
        <taxon>Actinomycetota</taxon>
        <taxon>Actinomycetes</taxon>
        <taxon>Kitasatosporales</taxon>
        <taxon>Streptomycetaceae</taxon>
        <taxon>Streptomyces</taxon>
    </lineage>
</organism>
<reference evidence="2" key="1">
    <citation type="journal article" date="2014" name="Int. J. Syst. Evol. Microbiol.">
        <title>Complete genome sequence of Corynebacterium casei LMG S-19264T (=DSM 44701T), isolated from a smear-ripened cheese.</title>
        <authorList>
            <consortium name="US DOE Joint Genome Institute (JGI-PGF)"/>
            <person name="Walter F."/>
            <person name="Albersmeier A."/>
            <person name="Kalinowski J."/>
            <person name="Ruckert C."/>
        </authorList>
    </citation>
    <scope>NUCLEOTIDE SEQUENCE</scope>
    <source>
        <strain evidence="2">JCM 4386</strain>
    </source>
</reference>
<keyword evidence="1" id="KW-0812">Transmembrane</keyword>
<dbReference type="AlphaFoldDB" id="A0A918L116"/>
<reference evidence="2" key="2">
    <citation type="submission" date="2020-09" db="EMBL/GenBank/DDBJ databases">
        <authorList>
            <person name="Sun Q."/>
            <person name="Ohkuma M."/>
        </authorList>
    </citation>
    <scope>NUCLEOTIDE SEQUENCE</scope>
    <source>
        <strain evidence="2">JCM 4386</strain>
    </source>
</reference>
<feature type="transmembrane region" description="Helical" evidence="1">
    <location>
        <begin position="15"/>
        <end position="33"/>
    </location>
</feature>
<comment type="caution">
    <text evidence="2">The sequence shown here is derived from an EMBL/GenBank/DDBJ whole genome shotgun (WGS) entry which is preliminary data.</text>
</comment>
<dbReference type="Proteomes" id="UP000606194">
    <property type="component" value="Unassembled WGS sequence"/>
</dbReference>
<accession>A0A918L116</accession>